<name>A0A0F9KNS0_9ZZZZ</name>
<comment type="caution">
    <text evidence="1">The sequence shown here is derived from an EMBL/GenBank/DDBJ whole genome shotgun (WGS) entry which is preliminary data.</text>
</comment>
<sequence>PFQLRGFGISELNMNENLEIIFQKGIGITLTQKIIDLYKETIVKKRQGYIKDNIGSLTIYLQFFNKDPGNKLIIMYIDKIDRVMEYTKLYQLSKKIYNKICSSRFNSELKNICNNIIKIPRAKGIVGVFIIDKAGFLYFSKINKERPNMANHNFQIAGFISAILIYSQDFIGGKEYGLKLEDINLGNQQFYIKTKNGVIFAYLVEKLNSSENMKRYMQICVEEFLEKYYLSYVKDFKGDLTPFHDFENVIDQYFEI</sequence>
<dbReference type="AlphaFoldDB" id="A0A0F9KNS0"/>
<accession>A0A0F9KNS0</accession>
<evidence type="ECO:0008006" key="2">
    <source>
        <dbReference type="Google" id="ProtNLM"/>
    </source>
</evidence>
<organism evidence="1">
    <name type="scientific">marine sediment metagenome</name>
    <dbReference type="NCBI Taxonomy" id="412755"/>
    <lineage>
        <taxon>unclassified sequences</taxon>
        <taxon>metagenomes</taxon>
        <taxon>ecological metagenomes</taxon>
    </lineage>
</organism>
<reference evidence="1" key="1">
    <citation type="journal article" date="2015" name="Nature">
        <title>Complex archaea that bridge the gap between prokaryotes and eukaryotes.</title>
        <authorList>
            <person name="Spang A."/>
            <person name="Saw J.H."/>
            <person name="Jorgensen S.L."/>
            <person name="Zaremba-Niedzwiedzka K."/>
            <person name="Martijn J."/>
            <person name="Lind A.E."/>
            <person name="van Eijk R."/>
            <person name="Schleper C."/>
            <person name="Guy L."/>
            <person name="Ettema T.J."/>
        </authorList>
    </citation>
    <scope>NUCLEOTIDE SEQUENCE</scope>
</reference>
<gene>
    <name evidence="1" type="ORF">LCGC14_1380200</name>
</gene>
<protein>
    <recommendedName>
        <fullName evidence="2">FUZ/MON1/HPS1 first Longin domain-containing protein</fullName>
    </recommendedName>
</protein>
<dbReference type="EMBL" id="LAZR01008810">
    <property type="protein sequence ID" value="KKM76436.1"/>
    <property type="molecule type" value="Genomic_DNA"/>
</dbReference>
<feature type="non-terminal residue" evidence="1">
    <location>
        <position position="1"/>
    </location>
</feature>
<proteinExistence type="predicted"/>
<evidence type="ECO:0000313" key="1">
    <source>
        <dbReference type="EMBL" id="KKM76436.1"/>
    </source>
</evidence>